<feature type="region of interest" description="Disordered" evidence="1">
    <location>
        <begin position="575"/>
        <end position="602"/>
    </location>
</feature>
<evidence type="ECO:0000256" key="1">
    <source>
        <dbReference type="SAM" id="MobiDB-lite"/>
    </source>
</evidence>
<evidence type="ECO:0000313" key="3">
    <source>
        <dbReference type="EMBL" id="WVY91330.1"/>
    </source>
</evidence>
<feature type="domain" description="PB1-like" evidence="2">
    <location>
        <begin position="4"/>
        <end position="101"/>
    </location>
</feature>
<evidence type="ECO:0000313" key="4">
    <source>
        <dbReference type="Proteomes" id="UP001374535"/>
    </source>
</evidence>
<protein>
    <recommendedName>
        <fullName evidence="2">PB1-like domain-containing protein</fullName>
    </recommendedName>
</protein>
<organism evidence="3 4">
    <name type="scientific">Vigna mungo</name>
    <name type="common">Black gram</name>
    <name type="synonym">Phaseolus mungo</name>
    <dbReference type="NCBI Taxonomy" id="3915"/>
    <lineage>
        <taxon>Eukaryota</taxon>
        <taxon>Viridiplantae</taxon>
        <taxon>Streptophyta</taxon>
        <taxon>Embryophyta</taxon>
        <taxon>Tracheophyta</taxon>
        <taxon>Spermatophyta</taxon>
        <taxon>Magnoliopsida</taxon>
        <taxon>eudicotyledons</taxon>
        <taxon>Gunneridae</taxon>
        <taxon>Pentapetalae</taxon>
        <taxon>rosids</taxon>
        <taxon>fabids</taxon>
        <taxon>Fabales</taxon>
        <taxon>Fabaceae</taxon>
        <taxon>Papilionoideae</taxon>
        <taxon>50 kb inversion clade</taxon>
        <taxon>NPAAA clade</taxon>
        <taxon>indigoferoid/millettioid clade</taxon>
        <taxon>Phaseoleae</taxon>
        <taxon>Vigna</taxon>
    </lineage>
</organism>
<gene>
    <name evidence="3" type="ORF">V8G54_036844</name>
</gene>
<dbReference type="PANTHER" id="PTHR31973">
    <property type="entry name" value="POLYPROTEIN, PUTATIVE-RELATED"/>
    <property type="match status" value="1"/>
</dbReference>
<proteinExistence type="predicted"/>
<dbReference type="Proteomes" id="UP001374535">
    <property type="component" value="Chromosome 11"/>
</dbReference>
<dbReference type="InterPro" id="IPR058594">
    <property type="entry name" value="PB1-like_dom_pln"/>
</dbReference>
<sequence>MANSDIEIVFHHGGKFENNRTFRYHSGKTTTLKIDPDRWSYFEILSILKEMDYRNVKELWYSLGRGPVLKDCLELLSDDKGACHLVNIALLNGEAHVYVIHSVCEPQYLVELEYFPEPQIERHSGQLEVQIECGKKQVEIKEEDVVMADIESEVVPDVEAEVKGHAEVEANGDRDIHVGVNVEAEVRAVGDVHGEVQGEVEAKAEPEVVTVGDVEGQVETEAEPEVEAVGDEEVEGEVQDDVQVDEYDDELTDHGDEVEFDIFEGTNQVQIGGPRGLSESDWESDTLNSVVESDNRDDDKDGYEDFGIFSKPKSMKQYKWIVGTGRLEKTIKENPSINLYNLQNKVSKKWNIGVSRSTTCRAKAMAFKQIEGDFKEQYKRLYDYANELLRSNPGSTIKLHAYYRFGRVFLKRKIYGGELLTAVTRDRNEQMCPLAYVVVEVENKDSWAWFLQLLIDDLGGVERRDSRYWFGDRSGDQCWWIFGGGAAVEDKARGRRQTKRLRLAASRNAAATNRNSQLRFTQTQNAVRAAYSALHPQKTSIANRTTVFVPPPFELRLFLTVVPLAVCTPKTINRKSNGGSRSTALGTAAPLNRTSNCGSKKNTNLEIGNKEIATVAAGEQEEEKEVRADESKKKKGVCRILCEMRQCYRGRLMGNRVIGGGAGRDLGGGGRNTLITHLLLRFVRPVSAHVRPDGSLRLFRLDLDI</sequence>
<dbReference type="PANTHER" id="PTHR31973:SF187">
    <property type="entry name" value="MUTATOR TRANSPOSASE MUDRA PROTEIN"/>
    <property type="match status" value="1"/>
</dbReference>
<name>A0AAQ3RGZ2_VIGMU</name>
<evidence type="ECO:0000259" key="2">
    <source>
        <dbReference type="Pfam" id="PF26130"/>
    </source>
</evidence>
<feature type="compositionally biased region" description="Polar residues" evidence="1">
    <location>
        <begin position="575"/>
        <end position="585"/>
    </location>
</feature>
<feature type="compositionally biased region" description="Polar residues" evidence="1">
    <location>
        <begin position="592"/>
        <end position="602"/>
    </location>
</feature>
<dbReference type="EMBL" id="CP144690">
    <property type="protein sequence ID" value="WVY91330.1"/>
    <property type="molecule type" value="Genomic_DNA"/>
</dbReference>
<reference evidence="3 4" key="1">
    <citation type="journal article" date="2023" name="Life. Sci Alliance">
        <title>Evolutionary insights into 3D genome organization and epigenetic landscape of Vigna mungo.</title>
        <authorList>
            <person name="Junaid A."/>
            <person name="Singh B."/>
            <person name="Bhatia S."/>
        </authorList>
    </citation>
    <scope>NUCLEOTIDE SEQUENCE [LARGE SCALE GENOMIC DNA]</scope>
    <source>
        <strain evidence="3">Urdbean</strain>
    </source>
</reference>
<dbReference type="AlphaFoldDB" id="A0AAQ3RGZ2"/>
<dbReference type="Pfam" id="PF26130">
    <property type="entry name" value="PB1-like"/>
    <property type="match status" value="1"/>
</dbReference>
<accession>A0AAQ3RGZ2</accession>
<keyword evidence="4" id="KW-1185">Reference proteome</keyword>